<dbReference type="GO" id="GO:0003677">
    <property type="term" value="F:DNA binding"/>
    <property type="evidence" value="ECO:0007669"/>
    <property type="project" value="InterPro"/>
</dbReference>
<evidence type="ECO:0000259" key="5">
    <source>
        <dbReference type="Pfam" id="PF04542"/>
    </source>
</evidence>
<gene>
    <name evidence="7" type="ORF">P0Y53_06300</name>
</gene>
<dbReference type="Pfam" id="PF08281">
    <property type="entry name" value="Sigma70_r4_2"/>
    <property type="match status" value="1"/>
</dbReference>
<keyword evidence="3" id="KW-0731">Sigma factor</keyword>
<evidence type="ECO:0000313" key="7">
    <source>
        <dbReference type="EMBL" id="WEK37107.1"/>
    </source>
</evidence>
<evidence type="ECO:0000256" key="1">
    <source>
        <dbReference type="ARBA" id="ARBA00010641"/>
    </source>
</evidence>
<dbReference type="SUPFAM" id="SSF88659">
    <property type="entry name" value="Sigma3 and sigma4 domains of RNA polymerase sigma factors"/>
    <property type="match status" value="1"/>
</dbReference>
<comment type="similarity">
    <text evidence="1">Belongs to the sigma-70 factor family. ECF subfamily.</text>
</comment>
<organism evidence="7 8">
    <name type="scientific">Candidatus Pseudobacter hemicellulosilyticus</name>
    <dbReference type="NCBI Taxonomy" id="3121375"/>
    <lineage>
        <taxon>Bacteria</taxon>
        <taxon>Pseudomonadati</taxon>
        <taxon>Bacteroidota</taxon>
        <taxon>Chitinophagia</taxon>
        <taxon>Chitinophagales</taxon>
        <taxon>Chitinophagaceae</taxon>
        <taxon>Pseudobacter</taxon>
    </lineage>
</organism>
<evidence type="ECO:0000313" key="8">
    <source>
        <dbReference type="Proteomes" id="UP001220610"/>
    </source>
</evidence>
<feature type="domain" description="RNA polymerase sigma-70 region 2" evidence="5">
    <location>
        <begin position="28"/>
        <end position="92"/>
    </location>
</feature>
<dbReference type="InterPro" id="IPR007627">
    <property type="entry name" value="RNA_pol_sigma70_r2"/>
</dbReference>
<dbReference type="EMBL" id="CP119311">
    <property type="protein sequence ID" value="WEK37107.1"/>
    <property type="molecule type" value="Genomic_DNA"/>
</dbReference>
<dbReference type="GO" id="GO:0006352">
    <property type="term" value="P:DNA-templated transcription initiation"/>
    <property type="evidence" value="ECO:0007669"/>
    <property type="project" value="InterPro"/>
</dbReference>
<dbReference type="InterPro" id="IPR013324">
    <property type="entry name" value="RNA_pol_sigma_r3/r4-like"/>
</dbReference>
<dbReference type="GO" id="GO:0016987">
    <property type="term" value="F:sigma factor activity"/>
    <property type="evidence" value="ECO:0007669"/>
    <property type="project" value="UniProtKB-KW"/>
</dbReference>
<protein>
    <submittedName>
        <fullName evidence="7">Sigma-70 family RNA polymerase sigma factor</fullName>
    </submittedName>
</protein>
<dbReference type="SUPFAM" id="SSF88946">
    <property type="entry name" value="Sigma2 domain of RNA polymerase sigma factors"/>
    <property type="match status" value="1"/>
</dbReference>
<dbReference type="Proteomes" id="UP001220610">
    <property type="component" value="Chromosome"/>
</dbReference>
<proteinExistence type="inferred from homology"/>
<keyword evidence="4" id="KW-0804">Transcription</keyword>
<name>A0AAJ5WUZ7_9BACT</name>
<dbReference type="InterPro" id="IPR036388">
    <property type="entry name" value="WH-like_DNA-bd_sf"/>
</dbReference>
<dbReference type="InterPro" id="IPR014284">
    <property type="entry name" value="RNA_pol_sigma-70_dom"/>
</dbReference>
<dbReference type="InterPro" id="IPR013249">
    <property type="entry name" value="RNA_pol_sigma70_r4_t2"/>
</dbReference>
<dbReference type="NCBIfam" id="TIGR02937">
    <property type="entry name" value="sigma70-ECF"/>
    <property type="match status" value="1"/>
</dbReference>
<dbReference type="PANTHER" id="PTHR43133">
    <property type="entry name" value="RNA POLYMERASE ECF-TYPE SIGMA FACTO"/>
    <property type="match status" value="1"/>
</dbReference>
<evidence type="ECO:0000256" key="2">
    <source>
        <dbReference type="ARBA" id="ARBA00023015"/>
    </source>
</evidence>
<dbReference type="Gene3D" id="1.10.1740.10">
    <property type="match status" value="1"/>
</dbReference>
<dbReference type="InterPro" id="IPR039425">
    <property type="entry name" value="RNA_pol_sigma-70-like"/>
</dbReference>
<dbReference type="InterPro" id="IPR013325">
    <property type="entry name" value="RNA_pol_sigma_r2"/>
</dbReference>
<dbReference type="Gene3D" id="1.10.10.10">
    <property type="entry name" value="Winged helix-like DNA-binding domain superfamily/Winged helix DNA-binding domain"/>
    <property type="match status" value="1"/>
</dbReference>
<evidence type="ECO:0000256" key="3">
    <source>
        <dbReference type="ARBA" id="ARBA00023082"/>
    </source>
</evidence>
<reference evidence="7" key="1">
    <citation type="submission" date="2023-03" db="EMBL/GenBank/DDBJ databases">
        <title>Andean soil-derived lignocellulolytic bacterial consortium as a source of novel taxa and putative plastic-active enzymes.</title>
        <authorList>
            <person name="Diaz-Garcia L."/>
            <person name="Chuvochina M."/>
            <person name="Feuerriegel G."/>
            <person name="Bunk B."/>
            <person name="Sproer C."/>
            <person name="Streit W.R."/>
            <person name="Rodriguez L.M."/>
            <person name="Overmann J."/>
            <person name="Jimenez D.J."/>
        </authorList>
    </citation>
    <scope>NUCLEOTIDE SEQUENCE</scope>
    <source>
        <strain evidence="7">MAG 7</strain>
    </source>
</reference>
<accession>A0AAJ5WUZ7</accession>
<dbReference type="AlphaFoldDB" id="A0AAJ5WUZ7"/>
<feature type="domain" description="RNA polymerase sigma factor 70 region 4 type 2" evidence="6">
    <location>
        <begin position="125"/>
        <end position="176"/>
    </location>
</feature>
<evidence type="ECO:0000259" key="6">
    <source>
        <dbReference type="Pfam" id="PF08281"/>
    </source>
</evidence>
<dbReference type="PANTHER" id="PTHR43133:SF46">
    <property type="entry name" value="RNA POLYMERASE SIGMA-70 FACTOR ECF SUBFAMILY"/>
    <property type="match status" value="1"/>
</dbReference>
<sequence>MERPSTYTDPLFLARIAEGDEQAFFELFTGFSPRMRPFVRSITRSEADAEEVIQETFVRVWLARDGITEVQDLAKWLFTIASRESIRYMKRKLSQERKLAESARSAGLVSTASPLEYSLVAELRRIVGEAIRDMPPQRRLIYQLSREEGLKPSAIAARLSLSTGTVKNVLSRALKEIREKLEAAGIPLTLFIVHLLKII</sequence>
<keyword evidence="2" id="KW-0805">Transcription regulation</keyword>
<evidence type="ECO:0000256" key="4">
    <source>
        <dbReference type="ARBA" id="ARBA00023163"/>
    </source>
</evidence>
<dbReference type="Pfam" id="PF04542">
    <property type="entry name" value="Sigma70_r2"/>
    <property type="match status" value="1"/>
</dbReference>